<name>A0A4S4LGJ2_9AGAM</name>
<protein>
    <recommendedName>
        <fullName evidence="1">DNA replication checkpoint mediator MRC1 domain-containing protein</fullName>
    </recommendedName>
</protein>
<evidence type="ECO:0000259" key="1">
    <source>
        <dbReference type="Pfam" id="PF09444"/>
    </source>
</evidence>
<dbReference type="EMBL" id="SGPL01000546">
    <property type="protein sequence ID" value="THH10825.1"/>
    <property type="molecule type" value="Genomic_DNA"/>
</dbReference>
<evidence type="ECO:0000313" key="3">
    <source>
        <dbReference type="Proteomes" id="UP000310158"/>
    </source>
</evidence>
<dbReference type="Proteomes" id="UP000310158">
    <property type="component" value="Unassembled WGS sequence"/>
</dbReference>
<dbReference type="Pfam" id="PF09444">
    <property type="entry name" value="MRC1"/>
    <property type="match status" value="1"/>
</dbReference>
<feature type="domain" description="DNA replication checkpoint mediator MRC1" evidence="1">
    <location>
        <begin position="3"/>
        <end position="86"/>
    </location>
</feature>
<proteinExistence type="predicted"/>
<dbReference type="AlphaFoldDB" id="A0A4S4LGJ2"/>
<comment type="caution">
    <text evidence="2">The sequence shown here is derived from an EMBL/GenBank/DDBJ whole genome shotgun (WGS) entry which is preliminary data.</text>
</comment>
<dbReference type="InterPro" id="IPR018564">
    <property type="entry name" value="Repl_chkpnt_MRC1_dom"/>
</dbReference>
<evidence type="ECO:0000313" key="2">
    <source>
        <dbReference type="EMBL" id="THH10825.1"/>
    </source>
</evidence>
<sequence>MKNLVLEKVKEHQEEDDAKLEKLHRDAVEGRLRVKRWDRGVDLEDSESEEEDYDVWMARLRTKKRKIDSDNLEALAKNSETIVFYQAYGQPMVDEFAEFAHLRRDDAIDIGSNAEAEDKPRETVATAELFKTSTWR</sequence>
<organism evidence="2 3">
    <name type="scientific">Bondarzewia mesenterica</name>
    <dbReference type="NCBI Taxonomy" id="1095465"/>
    <lineage>
        <taxon>Eukaryota</taxon>
        <taxon>Fungi</taxon>
        <taxon>Dikarya</taxon>
        <taxon>Basidiomycota</taxon>
        <taxon>Agaricomycotina</taxon>
        <taxon>Agaricomycetes</taxon>
        <taxon>Russulales</taxon>
        <taxon>Bondarzewiaceae</taxon>
        <taxon>Bondarzewia</taxon>
    </lineage>
</organism>
<gene>
    <name evidence="2" type="ORF">EW146_g8246</name>
</gene>
<accession>A0A4S4LGJ2</accession>
<dbReference type="OrthoDB" id="3361281at2759"/>
<reference evidence="2 3" key="1">
    <citation type="submission" date="2019-02" db="EMBL/GenBank/DDBJ databases">
        <title>Genome sequencing of the rare red list fungi Bondarzewia mesenterica.</title>
        <authorList>
            <person name="Buettner E."/>
            <person name="Kellner H."/>
        </authorList>
    </citation>
    <scope>NUCLEOTIDE SEQUENCE [LARGE SCALE GENOMIC DNA]</scope>
    <source>
        <strain evidence="2 3">DSM 108281</strain>
    </source>
</reference>
<keyword evidence="3" id="KW-1185">Reference proteome</keyword>